<evidence type="ECO:0000256" key="5">
    <source>
        <dbReference type="SAM" id="MobiDB-lite"/>
    </source>
</evidence>
<dbReference type="PANTHER" id="PTHR45903:SF1">
    <property type="entry name" value="GLUTAMATE-RICH WD REPEAT-CONTAINING PROTEIN 1"/>
    <property type="match status" value="1"/>
</dbReference>
<dbReference type="InterPro" id="IPR035940">
    <property type="entry name" value="CAP_sf"/>
</dbReference>
<dbReference type="HOGENOM" id="CLU_341964_0_0_1"/>
<gene>
    <name evidence="7" type="ORF">DI09_187p30</name>
</gene>
<dbReference type="Gene3D" id="3.40.33.10">
    <property type="entry name" value="CAP"/>
    <property type="match status" value="1"/>
</dbReference>
<dbReference type="GO" id="GO:0005730">
    <property type="term" value="C:nucleolus"/>
    <property type="evidence" value="ECO:0007669"/>
    <property type="project" value="TreeGrafter"/>
</dbReference>
<dbReference type="VEuPathDB" id="MicrosporidiaDB:DI09_187p30"/>
<dbReference type="InterPro" id="IPR036361">
    <property type="entry name" value="SAP_dom_sf"/>
</dbReference>
<keyword evidence="3" id="KW-0677">Repeat</keyword>
<protein>
    <recommendedName>
        <fullName evidence="6">SAP domain-containing protein</fullName>
    </recommendedName>
</protein>
<dbReference type="Gene3D" id="2.130.10.10">
    <property type="entry name" value="YVTN repeat-like/Quinoprotein amine dehydrogenase"/>
    <property type="match status" value="1"/>
</dbReference>
<feature type="compositionally biased region" description="Polar residues" evidence="5">
    <location>
        <begin position="122"/>
        <end position="134"/>
    </location>
</feature>
<comment type="subcellular location">
    <subcellularLocation>
        <location evidence="1">Nucleus</location>
    </subcellularLocation>
</comment>
<evidence type="ECO:0000313" key="7">
    <source>
        <dbReference type="EMBL" id="KGG52340.1"/>
    </source>
</evidence>
<dbReference type="PROSITE" id="PS50800">
    <property type="entry name" value="SAP"/>
    <property type="match status" value="1"/>
</dbReference>
<evidence type="ECO:0000256" key="2">
    <source>
        <dbReference type="ARBA" id="ARBA00022574"/>
    </source>
</evidence>
<sequence length="829" mass="91180">MGEMSHQLPGGPSLGERVTEAGFEWRSIAENIAAKVSDVDDVMQAWMNSPGISSLHLILGHRQNILGSFEYFGAAQMPALSAEQVERLRVVDLREELSSRGLQTSGLKKDLVARLLEALQGEGSSQDGALSPTSKGEDLSAQSSPQQQPSGQISEQPESLIIRKPKKKAHASGDGEHDFLQEKLKMDHTPSSEKILAPVIDTIAQDSNMDMVDVAPSANIHTVFEESTQEPLSTGPTEPVSIDTQPMRVECDQMAQAEDLVKESQLEAPTQSSDKENQQMVHHIKSDVAESRNPLAILFEVNTKLGSEKSLSITRLLPPFSAAGLQHLLERWPEKHGELLFVTSVPLEQILQTIEQESKITGASMQKGFNRGQKRTFEEIDHAEGYAERGERKYHPQTMLLQQGSEDEGSSFEDIFDDIEDEDTIFDPSLLDGCDTEEDSDQQDVNMMHSKKAIPLSSIGKFSDLKIEEQEQDEQEDTTPRRTYLPSMHVDKDNQLDVNPSVYNLFRELTIEWPCLSFDFLSTDVNENGNLSVSIVAGSQAASSSKNRLYYIKASNLKVLKKKHSIDSGYLSSSSDNSSSDEDEHQVNVKCKASSPALSSISVPHQGCVNRVRVSRATGIPAYVASWSDLGKIYIWNSEDHLRQLDDPVNSLKYSFIGEDLKKRHKAVKNNSTASLAVMTDHGTDEGYALAWSIKGTPGRILSGDCSGKIVMSQLGEATFTPLGKLLNPSCSVEDLSWSTIEAEIFASADTSGMVKIWDTRQALSPVATIHASACDVNVISWNPSSTFLLASGADDGEWATWDLRKVFTASPSKSDPLVSFRWHQAPIS</sequence>
<feature type="region of interest" description="Disordered" evidence="5">
    <location>
        <begin position="122"/>
        <end position="174"/>
    </location>
</feature>
<feature type="non-terminal residue" evidence="7">
    <location>
        <position position="829"/>
    </location>
</feature>
<feature type="compositionally biased region" description="Low complexity" evidence="5">
    <location>
        <begin position="140"/>
        <end position="159"/>
    </location>
</feature>
<keyword evidence="4" id="KW-0539">Nucleus</keyword>
<dbReference type="InterPro" id="IPR015943">
    <property type="entry name" value="WD40/YVTN_repeat-like_dom_sf"/>
</dbReference>
<dbReference type="InterPro" id="IPR001680">
    <property type="entry name" value="WD40_rpt"/>
</dbReference>
<dbReference type="SUPFAM" id="SSF50978">
    <property type="entry name" value="WD40 repeat-like"/>
    <property type="match status" value="1"/>
</dbReference>
<dbReference type="AlphaFoldDB" id="A0A098VTS4"/>
<accession>A0A098VTS4</accession>
<dbReference type="OrthoDB" id="2161379at2759"/>
<dbReference type="SUPFAM" id="SSF68906">
    <property type="entry name" value="SAP domain"/>
    <property type="match status" value="1"/>
</dbReference>
<evidence type="ECO:0000256" key="3">
    <source>
        <dbReference type="ARBA" id="ARBA00022737"/>
    </source>
</evidence>
<comment type="caution">
    <text evidence="7">The sequence shown here is derived from an EMBL/GenBank/DDBJ whole genome shotgun (WGS) entry which is preliminary data.</text>
</comment>
<dbReference type="GO" id="GO:0042254">
    <property type="term" value="P:ribosome biogenesis"/>
    <property type="evidence" value="ECO:0007669"/>
    <property type="project" value="TreeGrafter"/>
</dbReference>
<dbReference type="GeneID" id="25258776"/>
<dbReference type="EMBL" id="JMKJ01000096">
    <property type="protein sequence ID" value="KGG52340.1"/>
    <property type="molecule type" value="Genomic_DNA"/>
</dbReference>
<dbReference type="Pfam" id="PF02037">
    <property type="entry name" value="SAP"/>
    <property type="match status" value="1"/>
</dbReference>
<name>A0A098VTS4_9MICR</name>
<organism evidence="7 8">
    <name type="scientific">Mitosporidium daphniae</name>
    <dbReference type="NCBI Taxonomy" id="1485682"/>
    <lineage>
        <taxon>Eukaryota</taxon>
        <taxon>Fungi</taxon>
        <taxon>Fungi incertae sedis</taxon>
        <taxon>Microsporidia</taxon>
        <taxon>Mitosporidium</taxon>
    </lineage>
</organism>
<dbReference type="InterPro" id="IPR003034">
    <property type="entry name" value="SAP_dom"/>
</dbReference>
<evidence type="ECO:0000256" key="1">
    <source>
        <dbReference type="ARBA" id="ARBA00004123"/>
    </source>
</evidence>
<dbReference type="SMART" id="SM00320">
    <property type="entry name" value="WD40"/>
    <property type="match status" value="4"/>
</dbReference>
<dbReference type="RefSeq" id="XP_013238776.1">
    <property type="nucleotide sequence ID" value="XM_013383322.1"/>
</dbReference>
<dbReference type="SMART" id="SM00513">
    <property type="entry name" value="SAP"/>
    <property type="match status" value="1"/>
</dbReference>
<dbReference type="InterPro" id="IPR022052">
    <property type="entry name" value="Histone-bd_RBBP4-like_N"/>
</dbReference>
<keyword evidence="8" id="KW-1185">Reference proteome</keyword>
<dbReference type="Proteomes" id="UP000029725">
    <property type="component" value="Unassembled WGS sequence"/>
</dbReference>
<keyword evidence="2" id="KW-0853">WD repeat</keyword>
<proteinExistence type="predicted"/>
<dbReference type="Gene3D" id="1.10.720.30">
    <property type="entry name" value="SAP domain"/>
    <property type="match status" value="1"/>
</dbReference>
<evidence type="ECO:0000259" key="6">
    <source>
        <dbReference type="PROSITE" id="PS50800"/>
    </source>
</evidence>
<dbReference type="CDD" id="cd05379">
    <property type="entry name" value="CAP_bacterial"/>
    <property type="match status" value="1"/>
</dbReference>
<dbReference type="InterPro" id="IPR036322">
    <property type="entry name" value="WD40_repeat_dom_sf"/>
</dbReference>
<feature type="domain" description="SAP" evidence="6">
    <location>
        <begin position="85"/>
        <end position="119"/>
    </location>
</feature>
<evidence type="ECO:0000256" key="4">
    <source>
        <dbReference type="ARBA" id="ARBA00023242"/>
    </source>
</evidence>
<reference evidence="7 8" key="1">
    <citation type="submission" date="2014-04" db="EMBL/GenBank/DDBJ databases">
        <title>A new species of microsporidia sheds light on the evolution of extreme parasitism.</title>
        <authorList>
            <person name="Haag K.L."/>
            <person name="James T.Y."/>
            <person name="Larsson R."/>
            <person name="Schaer T.M."/>
            <person name="Refardt D."/>
            <person name="Pombert J.-F."/>
            <person name="Ebert D."/>
        </authorList>
    </citation>
    <scope>NUCLEOTIDE SEQUENCE [LARGE SCALE GENOMIC DNA]</scope>
    <source>
        <strain evidence="7 8">UGP3</strain>
        <tissue evidence="7">Spores</tissue>
    </source>
</reference>
<evidence type="ECO:0000313" key="8">
    <source>
        <dbReference type="Proteomes" id="UP000029725"/>
    </source>
</evidence>
<dbReference type="InterPro" id="IPR019775">
    <property type="entry name" value="WD40_repeat_CS"/>
</dbReference>
<dbReference type="InterPro" id="IPR051972">
    <property type="entry name" value="Glutamate-rich_WD_repeat"/>
</dbReference>
<dbReference type="PANTHER" id="PTHR45903">
    <property type="entry name" value="GLUTAMATE-RICH WD REPEAT-CONTAINING PROTEIN 1"/>
    <property type="match status" value="1"/>
</dbReference>
<dbReference type="Pfam" id="PF12265">
    <property type="entry name" value="CAF1C_H4-bd"/>
    <property type="match status" value="1"/>
</dbReference>
<dbReference type="PROSITE" id="PS00678">
    <property type="entry name" value="WD_REPEATS_1"/>
    <property type="match status" value="1"/>
</dbReference>